<comment type="caution">
    <text evidence="2">The sequence shown here is derived from an EMBL/GenBank/DDBJ whole genome shotgun (WGS) entry which is preliminary data.</text>
</comment>
<protein>
    <recommendedName>
        <fullName evidence="4">DUF3899 domain-containing protein</fullName>
    </recommendedName>
</protein>
<reference evidence="2 3" key="1">
    <citation type="journal article" date="2014" name="Genome Announc.">
        <title>Draft Genome Sequence of Fervidicella metallireducens Strain AeBT, an Iron-Reducing Thermoanaerobe from the Great Artesian Basin.</title>
        <authorList>
            <person name="Patel B.K."/>
        </authorList>
    </citation>
    <scope>NUCLEOTIDE SEQUENCE [LARGE SCALE GENOMIC DNA]</scope>
    <source>
        <strain evidence="2 3">AeB</strain>
    </source>
</reference>
<keyword evidence="1" id="KW-0812">Transmembrane</keyword>
<feature type="transmembrane region" description="Helical" evidence="1">
    <location>
        <begin position="16"/>
        <end position="38"/>
    </location>
</feature>
<proteinExistence type="predicted"/>
<sequence>MDKRLKRKHLVKGIKFSFYSSLGALILISIIALVYSLIKSTPIVRNIYISLYYFGGFALMTAVPFLYKRNEDSKIRKIRRLSPLYGFYDMFENPYTDKAMMESFEEFKGDGFTMGMLIILFCVLVMLYGFIIENIYFILLK</sequence>
<dbReference type="Proteomes" id="UP000019681">
    <property type="component" value="Unassembled WGS sequence"/>
</dbReference>
<dbReference type="AlphaFoldDB" id="A0A017RZ41"/>
<keyword evidence="3" id="KW-1185">Reference proteome</keyword>
<dbReference type="EMBL" id="AZQP01000001">
    <property type="protein sequence ID" value="EYE89856.1"/>
    <property type="molecule type" value="Genomic_DNA"/>
</dbReference>
<gene>
    <name evidence="2" type="ORF">Q428_00150</name>
</gene>
<organism evidence="2 3">
    <name type="scientific">Fervidicella metallireducens AeB</name>
    <dbReference type="NCBI Taxonomy" id="1403537"/>
    <lineage>
        <taxon>Bacteria</taxon>
        <taxon>Bacillati</taxon>
        <taxon>Bacillota</taxon>
        <taxon>Clostridia</taxon>
        <taxon>Eubacteriales</taxon>
        <taxon>Clostridiaceae</taxon>
        <taxon>Fervidicella</taxon>
    </lineage>
</organism>
<evidence type="ECO:0008006" key="4">
    <source>
        <dbReference type="Google" id="ProtNLM"/>
    </source>
</evidence>
<keyword evidence="1" id="KW-1133">Transmembrane helix</keyword>
<feature type="transmembrane region" description="Helical" evidence="1">
    <location>
        <begin position="50"/>
        <end position="67"/>
    </location>
</feature>
<evidence type="ECO:0000313" key="2">
    <source>
        <dbReference type="EMBL" id="EYE89856.1"/>
    </source>
</evidence>
<dbReference type="STRING" id="1403537.Q428_00150"/>
<evidence type="ECO:0000256" key="1">
    <source>
        <dbReference type="SAM" id="Phobius"/>
    </source>
</evidence>
<dbReference type="RefSeq" id="WP_035377059.1">
    <property type="nucleotide sequence ID" value="NZ_AZQP01000001.1"/>
</dbReference>
<accession>A0A017RZ41</accession>
<name>A0A017RZ41_9CLOT</name>
<dbReference type="OrthoDB" id="1955347at2"/>
<feature type="transmembrane region" description="Helical" evidence="1">
    <location>
        <begin position="117"/>
        <end position="139"/>
    </location>
</feature>
<evidence type="ECO:0000313" key="3">
    <source>
        <dbReference type="Proteomes" id="UP000019681"/>
    </source>
</evidence>
<keyword evidence="1" id="KW-0472">Membrane</keyword>